<organism evidence="2 3">
    <name type="scientific">Microlunatus soli</name>
    <dbReference type="NCBI Taxonomy" id="630515"/>
    <lineage>
        <taxon>Bacteria</taxon>
        <taxon>Bacillati</taxon>
        <taxon>Actinomycetota</taxon>
        <taxon>Actinomycetes</taxon>
        <taxon>Propionibacteriales</taxon>
        <taxon>Propionibacteriaceae</taxon>
        <taxon>Microlunatus</taxon>
    </lineage>
</organism>
<gene>
    <name evidence="2" type="ORF">SAMN04489812_2541</name>
</gene>
<dbReference type="InterPro" id="IPR006311">
    <property type="entry name" value="TAT_signal"/>
</dbReference>
<sequence>MSTTARSPLSRRRFLAAAGIAAGMAAATGCAKGTGTVAATKNTITSAAWVDPITDVIYGPIAKGFAAKSGVTLQPQASVAFADYQTRWRTLLAGGQPPDILEVNDDFVAEVTNKKLTQDLTPYLQKSKINTSDFFEKPFNFTKRGDTQRAMSIGSLARCIIYNKTMFKEEGIPLPPTTWTDDGWKWDDFLSAAKALTKGSTTWGAVVVKDTAYENTFCLNNGGVGTFSADGKKFTLADGPGVEALQWVYDLTLKHKVTPAYGDIQADGAEQRLFAGGKLGMLFAPSSAIAYYAENVKDFEWDIAPVPGNQHQFQEGGQIVYTIPEKAKNPDHAWDFLNYIISPEGGKVLAEAGLVVPINKKAAESLTSPGKYPKNIKLFVDAQDHSKPINFSAGTAAAVAIYRPQLQRAITGEITAKQALTAARSQVEAALAST</sequence>
<reference evidence="2 3" key="1">
    <citation type="submission" date="2016-10" db="EMBL/GenBank/DDBJ databases">
        <authorList>
            <person name="de Groot N.N."/>
        </authorList>
    </citation>
    <scope>NUCLEOTIDE SEQUENCE [LARGE SCALE GENOMIC DNA]</scope>
    <source>
        <strain evidence="2 3">DSM 21800</strain>
    </source>
</reference>
<dbReference type="PANTHER" id="PTHR43649:SF12">
    <property type="entry name" value="DIACETYLCHITOBIOSE BINDING PROTEIN DASA"/>
    <property type="match status" value="1"/>
</dbReference>
<dbReference type="PROSITE" id="PS51318">
    <property type="entry name" value="TAT"/>
    <property type="match status" value="1"/>
</dbReference>
<dbReference type="AlphaFoldDB" id="A0A1H1TVV3"/>
<name>A0A1H1TVV3_9ACTN</name>
<dbReference type="STRING" id="630515.SAMN04489812_2541"/>
<dbReference type="Gene3D" id="3.40.190.10">
    <property type="entry name" value="Periplasmic binding protein-like II"/>
    <property type="match status" value="1"/>
</dbReference>
<keyword evidence="1" id="KW-0732">Signal</keyword>
<dbReference type="InterPro" id="IPR006059">
    <property type="entry name" value="SBP"/>
</dbReference>
<proteinExistence type="predicted"/>
<dbReference type="RefSeq" id="WP_091525267.1">
    <property type="nucleotide sequence ID" value="NZ_LT629772.1"/>
</dbReference>
<feature type="signal peptide" evidence="1">
    <location>
        <begin position="1"/>
        <end position="31"/>
    </location>
</feature>
<dbReference type="PROSITE" id="PS51257">
    <property type="entry name" value="PROKAR_LIPOPROTEIN"/>
    <property type="match status" value="1"/>
</dbReference>
<dbReference type="SUPFAM" id="SSF53850">
    <property type="entry name" value="Periplasmic binding protein-like II"/>
    <property type="match status" value="1"/>
</dbReference>
<evidence type="ECO:0000313" key="3">
    <source>
        <dbReference type="Proteomes" id="UP000199103"/>
    </source>
</evidence>
<evidence type="ECO:0000256" key="1">
    <source>
        <dbReference type="SAM" id="SignalP"/>
    </source>
</evidence>
<evidence type="ECO:0000313" key="2">
    <source>
        <dbReference type="EMBL" id="SDS64328.1"/>
    </source>
</evidence>
<dbReference type="Proteomes" id="UP000199103">
    <property type="component" value="Chromosome I"/>
</dbReference>
<accession>A0A1H1TVV3</accession>
<feature type="chain" id="PRO_5039690733" evidence="1">
    <location>
        <begin position="32"/>
        <end position="434"/>
    </location>
</feature>
<keyword evidence="3" id="KW-1185">Reference proteome</keyword>
<protein>
    <submittedName>
        <fullName evidence="2">ABC-type glycerol-3-phosphate transport system, substrate-binding protein</fullName>
    </submittedName>
</protein>
<dbReference type="PANTHER" id="PTHR43649">
    <property type="entry name" value="ARABINOSE-BINDING PROTEIN-RELATED"/>
    <property type="match status" value="1"/>
</dbReference>
<dbReference type="EMBL" id="LT629772">
    <property type="protein sequence ID" value="SDS64328.1"/>
    <property type="molecule type" value="Genomic_DNA"/>
</dbReference>
<dbReference type="CDD" id="cd13585">
    <property type="entry name" value="PBP2_TMBP_like"/>
    <property type="match status" value="1"/>
</dbReference>
<dbReference type="Pfam" id="PF01547">
    <property type="entry name" value="SBP_bac_1"/>
    <property type="match status" value="1"/>
</dbReference>
<dbReference type="OrthoDB" id="7918484at2"/>
<dbReference type="InterPro" id="IPR050490">
    <property type="entry name" value="Bact_solute-bd_prot1"/>
</dbReference>